<sequence length="339" mass="37490">MAPIVSCIQKASLFTLALAVLAVNGKTTDEVCAANKTCVPTPTTTLPEPPQWGLHQHCEYPRLTMCNADTSTGFIEDAIRAYYDSWNKNDPRRQFVELEFLNPELDSKDPDYEEYSRKLALWEGSFADILYDLFEKEEAWREAHPDYVKVYPTLDPIYHLPDEDPRHAFIPGICCPPDWPCKTSRFTQFDDTAYCYNANRTSYLMSEKGSVFDNDGIININKFTYIRSDGEVFSFIPKELQGGLNLSETSSTEASKTTRYQHITSTSTTVVSSTDTVPLSENATQTFGSTTTGAVTSTPPAATESSSAGSKINAQVGALPFFGVTGLLMFAGLGAFMVL</sequence>
<evidence type="ECO:0000256" key="1">
    <source>
        <dbReference type="SAM" id="MobiDB-lite"/>
    </source>
</evidence>
<accession>A0A3N4LFU4</accession>
<dbReference type="Proteomes" id="UP000267821">
    <property type="component" value="Unassembled WGS sequence"/>
</dbReference>
<feature type="signal peptide" evidence="3">
    <location>
        <begin position="1"/>
        <end position="25"/>
    </location>
</feature>
<gene>
    <name evidence="4" type="ORF">L211DRAFT_893606</name>
</gene>
<evidence type="ECO:0000256" key="3">
    <source>
        <dbReference type="SAM" id="SignalP"/>
    </source>
</evidence>
<dbReference type="OrthoDB" id="5349341at2759"/>
<reference evidence="4 5" key="1">
    <citation type="journal article" date="2018" name="Nat. Ecol. Evol.">
        <title>Pezizomycetes genomes reveal the molecular basis of ectomycorrhizal truffle lifestyle.</title>
        <authorList>
            <person name="Murat C."/>
            <person name="Payen T."/>
            <person name="Noel B."/>
            <person name="Kuo A."/>
            <person name="Morin E."/>
            <person name="Chen J."/>
            <person name="Kohler A."/>
            <person name="Krizsan K."/>
            <person name="Balestrini R."/>
            <person name="Da Silva C."/>
            <person name="Montanini B."/>
            <person name="Hainaut M."/>
            <person name="Levati E."/>
            <person name="Barry K.W."/>
            <person name="Belfiori B."/>
            <person name="Cichocki N."/>
            <person name="Clum A."/>
            <person name="Dockter R.B."/>
            <person name="Fauchery L."/>
            <person name="Guy J."/>
            <person name="Iotti M."/>
            <person name="Le Tacon F."/>
            <person name="Lindquist E.A."/>
            <person name="Lipzen A."/>
            <person name="Malagnac F."/>
            <person name="Mello A."/>
            <person name="Molinier V."/>
            <person name="Miyauchi S."/>
            <person name="Poulain J."/>
            <person name="Riccioni C."/>
            <person name="Rubini A."/>
            <person name="Sitrit Y."/>
            <person name="Splivallo R."/>
            <person name="Traeger S."/>
            <person name="Wang M."/>
            <person name="Zifcakova L."/>
            <person name="Wipf D."/>
            <person name="Zambonelli A."/>
            <person name="Paolocci F."/>
            <person name="Nowrousian M."/>
            <person name="Ottonello S."/>
            <person name="Baldrian P."/>
            <person name="Spatafora J.W."/>
            <person name="Henrissat B."/>
            <person name="Nagy L.G."/>
            <person name="Aury J.M."/>
            <person name="Wincker P."/>
            <person name="Grigoriev I.V."/>
            <person name="Bonfante P."/>
            <person name="Martin F.M."/>
        </authorList>
    </citation>
    <scope>NUCLEOTIDE SEQUENCE [LARGE SCALE GENOMIC DNA]</scope>
    <source>
        <strain evidence="4 5">ATCC MYA-4762</strain>
    </source>
</reference>
<keyword evidence="5" id="KW-1185">Reference proteome</keyword>
<keyword evidence="2" id="KW-0472">Membrane</keyword>
<evidence type="ECO:0000256" key="2">
    <source>
        <dbReference type="SAM" id="Phobius"/>
    </source>
</evidence>
<protein>
    <submittedName>
        <fullName evidence="4">Uncharacterized protein</fullName>
    </submittedName>
</protein>
<dbReference type="AlphaFoldDB" id="A0A3N4LFU4"/>
<feature type="compositionally biased region" description="Polar residues" evidence="1">
    <location>
        <begin position="281"/>
        <end position="295"/>
    </location>
</feature>
<keyword evidence="2" id="KW-1133">Transmembrane helix</keyword>
<name>A0A3N4LFU4_9PEZI</name>
<evidence type="ECO:0000313" key="5">
    <source>
        <dbReference type="Proteomes" id="UP000267821"/>
    </source>
</evidence>
<feature type="region of interest" description="Disordered" evidence="1">
    <location>
        <begin position="281"/>
        <end position="308"/>
    </location>
</feature>
<feature type="chain" id="PRO_5018196425" evidence="3">
    <location>
        <begin position="26"/>
        <end position="339"/>
    </location>
</feature>
<keyword evidence="2" id="KW-0812">Transmembrane</keyword>
<proteinExistence type="predicted"/>
<dbReference type="EMBL" id="ML121574">
    <property type="protein sequence ID" value="RPB20312.1"/>
    <property type="molecule type" value="Genomic_DNA"/>
</dbReference>
<feature type="compositionally biased region" description="Low complexity" evidence="1">
    <location>
        <begin position="296"/>
        <end position="308"/>
    </location>
</feature>
<feature type="transmembrane region" description="Helical" evidence="2">
    <location>
        <begin position="318"/>
        <end position="338"/>
    </location>
</feature>
<dbReference type="InParanoid" id="A0A3N4LFU4"/>
<organism evidence="4 5">
    <name type="scientific">Terfezia boudieri ATCC MYA-4762</name>
    <dbReference type="NCBI Taxonomy" id="1051890"/>
    <lineage>
        <taxon>Eukaryota</taxon>
        <taxon>Fungi</taxon>
        <taxon>Dikarya</taxon>
        <taxon>Ascomycota</taxon>
        <taxon>Pezizomycotina</taxon>
        <taxon>Pezizomycetes</taxon>
        <taxon>Pezizales</taxon>
        <taxon>Pezizaceae</taxon>
        <taxon>Terfezia</taxon>
    </lineage>
</organism>
<keyword evidence="3" id="KW-0732">Signal</keyword>
<evidence type="ECO:0000313" key="4">
    <source>
        <dbReference type="EMBL" id="RPB20312.1"/>
    </source>
</evidence>